<organism evidence="2">
    <name type="scientific">Mycobacterium kansasii</name>
    <dbReference type="NCBI Taxonomy" id="1768"/>
    <lineage>
        <taxon>Bacteria</taxon>
        <taxon>Bacillati</taxon>
        <taxon>Actinomycetota</taxon>
        <taxon>Actinomycetes</taxon>
        <taxon>Mycobacteriales</taxon>
        <taxon>Mycobacteriaceae</taxon>
        <taxon>Mycobacterium</taxon>
    </lineage>
</organism>
<protein>
    <submittedName>
        <fullName evidence="2">Uncharacterized protein</fullName>
    </submittedName>
</protein>
<proteinExistence type="predicted"/>
<name>A0A653EQN5_MYCKA</name>
<evidence type="ECO:0000313" key="2">
    <source>
        <dbReference type="EMBL" id="VTO99718.1"/>
    </source>
</evidence>
<reference evidence="2" key="1">
    <citation type="submission" date="2019-05" db="EMBL/GenBank/DDBJ databases">
        <authorList>
            <person name="Naeem R."/>
            <person name="Antony C."/>
            <person name="Guan Q."/>
        </authorList>
    </citation>
    <scope>NUCLEOTIDE SEQUENCE</scope>
    <source>
        <strain evidence="2">3</strain>
    </source>
</reference>
<sequence>MQVVGRQLRLLRGAGTKRQKQMRPLVAGEYHRHRPLDVGESGVAQWPTGSGGVDDGTIAEQDQRVYSAFGHRPSQPHTGFPAHPGQVRSVGYLQLR</sequence>
<dbReference type="AlphaFoldDB" id="A0A653EQN5"/>
<accession>A0A653EQN5</accession>
<feature type="region of interest" description="Disordered" evidence="1">
    <location>
        <begin position="70"/>
        <end position="96"/>
    </location>
</feature>
<evidence type="ECO:0000256" key="1">
    <source>
        <dbReference type="SAM" id="MobiDB-lite"/>
    </source>
</evidence>
<dbReference type="EMBL" id="LR589282">
    <property type="protein sequence ID" value="VTO99718.1"/>
    <property type="molecule type" value="Genomic_DNA"/>
</dbReference>
<gene>
    <name evidence="2" type="ORF">BIN_B_02093</name>
</gene>